<dbReference type="InterPro" id="IPR015424">
    <property type="entry name" value="PyrdxlP-dep_Trfase"/>
</dbReference>
<organism evidence="10 11">
    <name type="scientific">Desulfonauticus submarinus</name>
    <dbReference type="NCBI Taxonomy" id="206665"/>
    <lineage>
        <taxon>Bacteria</taxon>
        <taxon>Pseudomonadati</taxon>
        <taxon>Thermodesulfobacteriota</taxon>
        <taxon>Desulfovibrionia</taxon>
        <taxon>Desulfovibrionales</taxon>
        <taxon>Desulfonauticaceae</taxon>
        <taxon>Desulfonauticus</taxon>
    </lineage>
</organism>
<sequence>MSNNLYAKLPSTERLIQVMQQHFYDTPNLLLKTKINEYLENLRQQIKKGNISKIDLEEKTLIKNLLSFLNFELKPHFREVINGTGVVVHTNLGRSLLSKKALDAVCQACSHYSNLEFNLNTGKRGSRYSHVEEILCLLTGAESALVVNNNAAAVLIMLDTLAKEKEVIVSRGELVEIGGSFRIPDVMQKSGAILKEVGTTNRTHLKDYEQAINENTACIMKVHTSNYRIIGFHKSVSLEELVKLGAKYHLPIIEDMGSGNFISFSKYGFSQLNEPTVQESIKVGLDLVSFSGDKLLGGPQAGIIVGKKDIVDKIKQNPLNRALRIDKMTLSALEATLRLYLDEATALKEIPTLNLIFTPLTTLKNRARRLKNLLSKIHELEVKTVKSTSRVGGGSLPEKDISTYVVQIKMKNLSAEKLRQKLLKTTPPLIGRIEDDIFCLDVRTILSKEINLIYQIFSQQIGSGNA</sequence>
<dbReference type="PANTHER" id="PTHR32328">
    <property type="entry name" value="L-SERYL-TRNA(SEC) SELENIUM TRANSFERASE"/>
    <property type="match status" value="1"/>
</dbReference>
<evidence type="ECO:0000256" key="1">
    <source>
        <dbReference type="ARBA" id="ARBA00001933"/>
    </source>
</evidence>
<evidence type="ECO:0000256" key="5">
    <source>
        <dbReference type="ARBA" id="ARBA00022917"/>
    </source>
</evidence>
<keyword evidence="3 8" id="KW-0808">Transferase</keyword>
<dbReference type="PANTHER" id="PTHR32328:SF0">
    <property type="entry name" value="L-SERYL-TRNA(SEC) SELENIUM TRANSFERASE"/>
    <property type="match status" value="1"/>
</dbReference>
<evidence type="ECO:0000256" key="3">
    <source>
        <dbReference type="ARBA" id="ARBA00022679"/>
    </source>
</evidence>
<evidence type="ECO:0000256" key="9">
    <source>
        <dbReference type="PIRSR" id="PIRSR618319-50"/>
    </source>
</evidence>
<name>A0A1H0FMJ2_9BACT</name>
<keyword evidence="6 8" id="KW-0711">Selenium</keyword>
<dbReference type="HAMAP" id="MF_00423">
    <property type="entry name" value="SelA"/>
    <property type="match status" value="1"/>
</dbReference>
<dbReference type="GO" id="GO:0001717">
    <property type="term" value="P:conversion of seryl-tRNAsec to selenocys-tRNAsec"/>
    <property type="evidence" value="ECO:0007669"/>
    <property type="project" value="UniProtKB-UniRule"/>
</dbReference>
<evidence type="ECO:0000256" key="8">
    <source>
        <dbReference type="HAMAP-Rule" id="MF_00423"/>
    </source>
</evidence>
<dbReference type="GO" id="GO:0004125">
    <property type="term" value="F:L-seryl-tRNA(Sec) selenium transferase activity"/>
    <property type="evidence" value="ECO:0007669"/>
    <property type="project" value="UniProtKB-UniRule"/>
</dbReference>
<dbReference type="EC" id="2.9.1.1" evidence="8"/>
<dbReference type="InterPro" id="IPR015421">
    <property type="entry name" value="PyrdxlP-dep_Trfase_major"/>
</dbReference>
<comment type="cofactor">
    <cofactor evidence="1 8 9">
        <name>pyridoxal 5'-phosphate</name>
        <dbReference type="ChEBI" id="CHEBI:597326"/>
    </cofactor>
</comment>
<keyword evidence="2 8" id="KW-0963">Cytoplasm</keyword>
<comment type="pathway">
    <text evidence="8">Aminoacyl-tRNA biosynthesis; selenocysteinyl-tRNA(Sec) biosynthesis; selenocysteinyl-tRNA(Sec) from L-seryl-tRNA(Sec) (bacterial route): step 1/1.</text>
</comment>
<comment type="subcellular location">
    <subcellularLocation>
        <location evidence="8">Cytoplasm</location>
    </subcellularLocation>
</comment>
<dbReference type="STRING" id="206665.SAMN04488516_11322"/>
<dbReference type="OrthoDB" id="9787096at2"/>
<gene>
    <name evidence="8" type="primary">selA</name>
    <name evidence="10" type="ORF">SAMN04488516_11322</name>
</gene>
<dbReference type="EMBL" id="FNIN01000013">
    <property type="protein sequence ID" value="SDN95845.1"/>
    <property type="molecule type" value="Genomic_DNA"/>
</dbReference>
<comment type="similarity">
    <text evidence="7 8">Belongs to the SelA family.</text>
</comment>
<evidence type="ECO:0000313" key="10">
    <source>
        <dbReference type="EMBL" id="SDN95845.1"/>
    </source>
</evidence>
<comment type="function">
    <text evidence="8">Converts seryl-tRNA(Sec) to selenocysteinyl-tRNA(Sec) required for selenoprotein biosynthesis.</text>
</comment>
<dbReference type="SUPFAM" id="SSF53383">
    <property type="entry name" value="PLP-dependent transferases"/>
    <property type="match status" value="1"/>
</dbReference>
<comment type="catalytic activity">
    <reaction evidence="8">
        <text>L-seryl-tRNA(Sec) + selenophosphate + H(+) = L-selenocysteinyl-tRNA(Sec) + phosphate</text>
        <dbReference type="Rhea" id="RHEA:22728"/>
        <dbReference type="Rhea" id="RHEA-COMP:9742"/>
        <dbReference type="Rhea" id="RHEA-COMP:9743"/>
        <dbReference type="ChEBI" id="CHEBI:15378"/>
        <dbReference type="ChEBI" id="CHEBI:16144"/>
        <dbReference type="ChEBI" id="CHEBI:43474"/>
        <dbReference type="ChEBI" id="CHEBI:78533"/>
        <dbReference type="ChEBI" id="CHEBI:78573"/>
        <dbReference type="EC" id="2.9.1.1"/>
    </reaction>
</comment>
<protein>
    <recommendedName>
        <fullName evidence="8">L-seryl-tRNA(Sec) selenium transferase</fullName>
        <ecNumber evidence="8">2.9.1.1</ecNumber>
    </recommendedName>
    <alternativeName>
        <fullName evidence="8">Selenocysteine synthase</fullName>
        <shortName evidence="8">Sec synthase</shortName>
    </alternativeName>
    <alternativeName>
        <fullName evidence="8">Selenocysteinyl-tRNA(Sec) synthase</fullName>
    </alternativeName>
</protein>
<dbReference type="GO" id="GO:0005737">
    <property type="term" value="C:cytoplasm"/>
    <property type="evidence" value="ECO:0007669"/>
    <property type="project" value="UniProtKB-SubCell"/>
</dbReference>
<dbReference type="GO" id="GO:0001514">
    <property type="term" value="P:selenocysteine incorporation"/>
    <property type="evidence" value="ECO:0007669"/>
    <property type="project" value="UniProtKB-UniRule"/>
</dbReference>
<dbReference type="Proteomes" id="UP000199602">
    <property type="component" value="Unassembled WGS sequence"/>
</dbReference>
<evidence type="ECO:0000313" key="11">
    <source>
        <dbReference type="Proteomes" id="UP000199602"/>
    </source>
</evidence>
<dbReference type="NCBIfam" id="TIGR00474">
    <property type="entry name" value="selA"/>
    <property type="match status" value="1"/>
</dbReference>
<dbReference type="Gene3D" id="3.90.1150.180">
    <property type="match status" value="1"/>
</dbReference>
<keyword evidence="5 8" id="KW-0648">Protein biosynthesis</keyword>
<evidence type="ECO:0000256" key="2">
    <source>
        <dbReference type="ARBA" id="ARBA00022490"/>
    </source>
</evidence>
<reference evidence="10 11" key="1">
    <citation type="submission" date="2016-10" db="EMBL/GenBank/DDBJ databases">
        <authorList>
            <person name="de Groot N.N."/>
        </authorList>
    </citation>
    <scope>NUCLEOTIDE SEQUENCE [LARGE SCALE GENOMIC DNA]</scope>
    <source>
        <strain evidence="10 11">DSM 15269</strain>
    </source>
</reference>
<dbReference type="UniPathway" id="UPA00906">
    <property type="reaction ID" value="UER00896"/>
</dbReference>
<dbReference type="Pfam" id="PF03841">
    <property type="entry name" value="SelA"/>
    <property type="match status" value="1"/>
</dbReference>
<keyword evidence="11" id="KW-1185">Reference proteome</keyword>
<dbReference type="RefSeq" id="WP_092066185.1">
    <property type="nucleotide sequence ID" value="NZ_FNIN01000013.1"/>
</dbReference>
<proteinExistence type="inferred from homology"/>
<dbReference type="Gene3D" id="3.40.640.10">
    <property type="entry name" value="Type I PLP-dependent aspartate aminotransferase-like (Major domain)"/>
    <property type="match status" value="1"/>
</dbReference>
<feature type="modified residue" description="N6-(pyridoxal phosphate)lysine" evidence="8 9">
    <location>
        <position position="294"/>
    </location>
</feature>
<accession>A0A1H0FMJ2</accession>
<dbReference type="InterPro" id="IPR004534">
    <property type="entry name" value="SelA_trans"/>
</dbReference>
<evidence type="ECO:0000256" key="4">
    <source>
        <dbReference type="ARBA" id="ARBA00022898"/>
    </source>
</evidence>
<evidence type="ECO:0000256" key="6">
    <source>
        <dbReference type="ARBA" id="ARBA00023266"/>
    </source>
</evidence>
<dbReference type="AlphaFoldDB" id="A0A1H0FMJ2"/>
<evidence type="ECO:0000256" key="7">
    <source>
        <dbReference type="ARBA" id="ARBA00044507"/>
    </source>
</evidence>
<dbReference type="InterPro" id="IPR018319">
    <property type="entry name" value="SelA-like"/>
</dbReference>
<keyword evidence="4 8" id="KW-0663">Pyridoxal phosphate</keyword>